<dbReference type="AlphaFoldDB" id="A0A2V3ZZ78"/>
<dbReference type="InterPro" id="IPR027417">
    <property type="entry name" value="P-loop_NTPase"/>
</dbReference>
<gene>
    <name evidence="1" type="ORF">DF185_13240</name>
</gene>
<dbReference type="RefSeq" id="WP_110361223.1">
    <property type="nucleotide sequence ID" value="NZ_QFLI01000005.1"/>
</dbReference>
<dbReference type="OrthoDB" id="2046240at2"/>
<comment type="caution">
    <text evidence="1">The sequence shown here is derived from an EMBL/GenBank/DDBJ whole genome shotgun (WGS) entry which is preliminary data.</text>
</comment>
<accession>A0A2V3ZZ78</accession>
<dbReference type="Proteomes" id="UP000248079">
    <property type="component" value="Unassembled WGS sequence"/>
</dbReference>
<organism evidence="1 2">
    <name type="scientific">Marinifilum breve</name>
    <dbReference type="NCBI Taxonomy" id="2184082"/>
    <lineage>
        <taxon>Bacteria</taxon>
        <taxon>Pseudomonadati</taxon>
        <taxon>Bacteroidota</taxon>
        <taxon>Bacteroidia</taxon>
        <taxon>Marinilabiliales</taxon>
        <taxon>Marinifilaceae</taxon>
    </lineage>
</organism>
<evidence type="ECO:0000313" key="1">
    <source>
        <dbReference type="EMBL" id="PXY00857.1"/>
    </source>
</evidence>
<evidence type="ECO:0008006" key="3">
    <source>
        <dbReference type="Google" id="ProtNLM"/>
    </source>
</evidence>
<reference evidence="1 2" key="1">
    <citation type="submission" date="2018-05" db="EMBL/GenBank/DDBJ databases">
        <title>Marinifilum breve JC075T sp. nov., a marine bacterium isolated from Yongle Blue Hole in the South China Sea.</title>
        <authorList>
            <person name="Fu T."/>
        </authorList>
    </citation>
    <scope>NUCLEOTIDE SEQUENCE [LARGE SCALE GENOMIC DNA]</scope>
    <source>
        <strain evidence="1 2">JC075</strain>
    </source>
</reference>
<sequence>MSNNLLQIDLQEEFKIKIDEPNKLEESFFKDIFNRAAQVTADILKLDPKVSKQKSHFFVNQENEYNNIISFCGERGTGKSSAMITYARSLININDAEYIKTVKVNDELKLSDFNFKSLEVIDPSMFEKGENIFEIILAQLFLSFENELKDLDSNKKLNEKRELLEAFEKVYENLQTVRKNGKKYDGEALETLSKLACGANLRNNFKELVNLYLKFISNSERESILVIAIDDFDLNVEAVAEMAEQIRKYLMIPKVVILMAVNIELLNQAKKNDIMDKMPLEYQNDMDTNEYHYIATRFTSKFIPEKNRLYLPNLKFSNNTNLIKINGEVKGIEEFVLEEIYEKTGIILVANRNESPLIVPETIRELKHLLHFLDRLDTIVPLHLNPDENNRRILKSNLSKFNTYLTEYWATVNLSEEYKNLLKELDRIDFSQKNQFVISKVINKYHIDFAKTRKTKANSDIEALYKAVPNSESIGTAFIKVIDKSNNYANISIGDVIKFFKSLISMHNSAEDKLLYLIFKIKYSSYIIDDLIVEKKHRNTICLINGFVNNFETNFIQNETIAVANRNGRSNYRLLSRQHFKINYSLLKTRKYGNQELNKVEIKNVELLHYFINHFGHEEFKRPFESVYSTIFDETVNNIQKAFFDILMPVVSQFYSDEIKVINDADSGTIDMKSWFELGYVSILPIYSIDLLDSILDVNALYYKNFASTISYFEIVKGFYSKLEHRIKDVTEGNVWGNFIVESFTSHPVMKGVNNADDDLKQLINELRVEEKGEAPYILIIKELNNFIKQSLNTKAKTYTGYRRFISKTIKNTLKYSREQFRSHVFMNTLHDMRSGNLLRVLSDVIDEIDSDLIEELTIEFKDEFIEDFQGIETDYDIAESPVELNDESKIYDLIDYLTELKELEIEFESDDRSLIENLEIEISQALLRGLASKLIVK</sequence>
<dbReference type="SUPFAM" id="SSF52540">
    <property type="entry name" value="P-loop containing nucleoside triphosphate hydrolases"/>
    <property type="match status" value="1"/>
</dbReference>
<name>A0A2V3ZZ78_9BACT</name>
<dbReference type="EMBL" id="QFLI01000005">
    <property type="protein sequence ID" value="PXY00857.1"/>
    <property type="molecule type" value="Genomic_DNA"/>
</dbReference>
<protein>
    <recommendedName>
        <fullName evidence="3">KAP NTPase domain-containing protein</fullName>
    </recommendedName>
</protein>
<evidence type="ECO:0000313" key="2">
    <source>
        <dbReference type="Proteomes" id="UP000248079"/>
    </source>
</evidence>
<proteinExistence type="predicted"/>
<keyword evidence="2" id="KW-1185">Reference proteome</keyword>